<dbReference type="Pfam" id="PF04893">
    <property type="entry name" value="Yip1"/>
    <property type="match status" value="1"/>
</dbReference>
<dbReference type="Proteomes" id="UP000186141">
    <property type="component" value="Unassembled WGS sequence"/>
</dbReference>
<name>A0A1N7KQZ8_9RHOB</name>
<feature type="domain" description="Yip1" evidence="6">
    <location>
        <begin position="13"/>
        <end position="177"/>
    </location>
</feature>
<reference evidence="7 8" key="1">
    <citation type="submission" date="2017-01" db="EMBL/GenBank/DDBJ databases">
        <authorList>
            <person name="Mah S.A."/>
            <person name="Swanson W.J."/>
            <person name="Moy G.W."/>
            <person name="Vacquier V.D."/>
        </authorList>
    </citation>
    <scope>NUCLEOTIDE SEQUENCE [LARGE SCALE GENOMIC DNA]</scope>
    <source>
        <strain evidence="7 8">DSM 26375</strain>
    </source>
</reference>
<dbReference type="STRING" id="1086013.SAMN05421774_101619"/>
<dbReference type="GO" id="GO:0016020">
    <property type="term" value="C:membrane"/>
    <property type="evidence" value="ECO:0007669"/>
    <property type="project" value="UniProtKB-SubCell"/>
</dbReference>
<keyword evidence="2 5" id="KW-0812">Transmembrane</keyword>
<evidence type="ECO:0000313" key="7">
    <source>
        <dbReference type="EMBL" id="SIS63975.1"/>
    </source>
</evidence>
<dbReference type="OrthoDB" id="7872197at2"/>
<evidence type="ECO:0000256" key="5">
    <source>
        <dbReference type="SAM" id="Phobius"/>
    </source>
</evidence>
<evidence type="ECO:0000256" key="3">
    <source>
        <dbReference type="ARBA" id="ARBA00022989"/>
    </source>
</evidence>
<keyword evidence="8" id="KW-1185">Reference proteome</keyword>
<evidence type="ECO:0000313" key="8">
    <source>
        <dbReference type="Proteomes" id="UP000186141"/>
    </source>
</evidence>
<dbReference type="InterPro" id="IPR006977">
    <property type="entry name" value="Yip1_dom"/>
</dbReference>
<feature type="transmembrane region" description="Helical" evidence="5">
    <location>
        <begin position="160"/>
        <end position="183"/>
    </location>
</feature>
<feature type="transmembrane region" description="Helical" evidence="5">
    <location>
        <begin position="131"/>
        <end position="154"/>
    </location>
</feature>
<evidence type="ECO:0000259" key="6">
    <source>
        <dbReference type="Pfam" id="PF04893"/>
    </source>
</evidence>
<dbReference type="AlphaFoldDB" id="A0A1N7KQZ8"/>
<keyword evidence="3 5" id="KW-1133">Transmembrane helix</keyword>
<dbReference type="EMBL" id="FTOT01000001">
    <property type="protein sequence ID" value="SIS63975.1"/>
    <property type="molecule type" value="Genomic_DNA"/>
</dbReference>
<proteinExistence type="predicted"/>
<evidence type="ECO:0000256" key="4">
    <source>
        <dbReference type="ARBA" id="ARBA00023136"/>
    </source>
</evidence>
<organism evidence="7 8">
    <name type="scientific">Gemmobacter megaterium</name>
    <dbReference type="NCBI Taxonomy" id="1086013"/>
    <lineage>
        <taxon>Bacteria</taxon>
        <taxon>Pseudomonadati</taxon>
        <taxon>Pseudomonadota</taxon>
        <taxon>Alphaproteobacteria</taxon>
        <taxon>Rhodobacterales</taxon>
        <taxon>Paracoccaceae</taxon>
        <taxon>Gemmobacter</taxon>
    </lineage>
</organism>
<evidence type="ECO:0000256" key="1">
    <source>
        <dbReference type="ARBA" id="ARBA00004141"/>
    </source>
</evidence>
<dbReference type="RefSeq" id="WP_076528528.1">
    <property type="nucleotide sequence ID" value="NZ_BMEH01000001.1"/>
</dbReference>
<feature type="transmembrane region" description="Helical" evidence="5">
    <location>
        <begin position="35"/>
        <end position="55"/>
    </location>
</feature>
<feature type="transmembrane region" description="Helical" evidence="5">
    <location>
        <begin position="103"/>
        <end position="124"/>
    </location>
</feature>
<keyword evidence="4 5" id="KW-0472">Membrane</keyword>
<feature type="transmembrane region" description="Helical" evidence="5">
    <location>
        <begin position="67"/>
        <end position="91"/>
    </location>
</feature>
<comment type="subcellular location">
    <subcellularLocation>
        <location evidence="1">Membrane</location>
        <topology evidence="1">Multi-pass membrane protein</topology>
    </subcellularLocation>
</comment>
<protein>
    <submittedName>
        <fullName evidence="7">Yip1 domain-containing protein</fullName>
    </submittedName>
</protein>
<gene>
    <name evidence="7" type="ORF">SAMN05421774_101619</name>
</gene>
<accession>A0A1N7KQZ8</accession>
<evidence type="ECO:0000256" key="2">
    <source>
        <dbReference type="ARBA" id="ARBA00022692"/>
    </source>
</evidence>
<sequence>MNGSDWVALAQEALRDPRRSAQRIAGWPVPDQAVWLAYVLVAALSVLGLFGAMLLSGLGAADLPQPVMVLGMQLGSMLLLAAVLAQAGRMFGGAGNFAGALRIIIWIQALMVMLQAVQLVAMVVLPPLAGLLSLVSVLLIAWVATGMVAGLHGFKSLPLTFLGIIIAMLVVGFVLSLVLAPFISIPQ</sequence>